<accession>A0A5N0UNU3</accession>
<dbReference type="OrthoDB" id="4464824at2"/>
<name>A0A5N0UNU3_9PSEU</name>
<reference evidence="1" key="1">
    <citation type="submission" date="2019-09" db="EMBL/GenBank/DDBJ databases">
        <authorList>
            <person name="Teo W.F.A."/>
            <person name="Duangmal K."/>
        </authorList>
    </citation>
    <scope>NUCLEOTIDE SEQUENCE [LARGE SCALE GENOMIC DNA]</scope>
    <source>
        <strain evidence="1">K81G1</strain>
    </source>
</reference>
<proteinExistence type="predicted"/>
<gene>
    <name evidence="1" type="ORF">FPZ12_036950</name>
</gene>
<organism evidence="1 2">
    <name type="scientific">Amycolatopsis acidicola</name>
    <dbReference type="NCBI Taxonomy" id="2596893"/>
    <lineage>
        <taxon>Bacteria</taxon>
        <taxon>Bacillati</taxon>
        <taxon>Actinomycetota</taxon>
        <taxon>Actinomycetes</taxon>
        <taxon>Pseudonocardiales</taxon>
        <taxon>Pseudonocardiaceae</taxon>
        <taxon>Amycolatopsis</taxon>
    </lineage>
</organism>
<dbReference type="EMBL" id="VMNW02000088">
    <property type="protein sequence ID" value="KAA9152403.1"/>
    <property type="molecule type" value="Genomic_DNA"/>
</dbReference>
<keyword evidence="2" id="KW-1185">Reference proteome</keyword>
<dbReference type="RefSeq" id="WP_144753028.1">
    <property type="nucleotide sequence ID" value="NZ_VMNW02000088.1"/>
</dbReference>
<dbReference type="NCBIfam" id="NF042914">
    <property type="entry name" value="SAV915_dom"/>
    <property type="match status" value="1"/>
</dbReference>
<dbReference type="AlphaFoldDB" id="A0A5N0UNU3"/>
<evidence type="ECO:0000313" key="1">
    <source>
        <dbReference type="EMBL" id="KAA9152403.1"/>
    </source>
</evidence>
<dbReference type="InterPro" id="IPR049975">
    <property type="entry name" value="SAV_915-like_dom"/>
</dbReference>
<protein>
    <recommendedName>
        <fullName evidence="3">SseB family protein</fullName>
    </recommendedName>
</protein>
<comment type="caution">
    <text evidence="1">The sequence shown here is derived from an EMBL/GenBank/DDBJ whole genome shotgun (WGS) entry which is preliminary data.</text>
</comment>
<dbReference type="Proteomes" id="UP000319769">
    <property type="component" value="Unassembled WGS sequence"/>
</dbReference>
<sequence>MSRWGGAQPPDCRTDRDIQVARPVLGPEMIEDEDAPTVLYLPTATPVHGEELAFVLRDLEGGQRALLVYSSLEQLVAGCGDEQPWVGIRAEALPEFETLTEPDVVLWDAVLAPEIRQYGGYPLEDT</sequence>
<evidence type="ECO:0000313" key="2">
    <source>
        <dbReference type="Proteomes" id="UP000319769"/>
    </source>
</evidence>
<evidence type="ECO:0008006" key="3">
    <source>
        <dbReference type="Google" id="ProtNLM"/>
    </source>
</evidence>